<keyword evidence="2" id="KW-1185">Reference proteome</keyword>
<evidence type="ECO:0000313" key="1">
    <source>
        <dbReference type="EMBL" id="MED6268948.1"/>
    </source>
</evidence>
<dbReference type="EMBL" id="JAHUTJ010011873">
    <property type="protein sequence ID" value="MED6268948.1"/>
    <property type="molecule type" value="Genomic_DNA"/>
</dbReference>
<proteinExistence type="predicted"/>
<comment type="caution">
    <text evidence="1">The sequence shown here is derived from an EMBL/GenBank/DDBJ whole genome shotgun (WGS) entry which is preliminary data.</text>
</comment>
<reference evidence="1 2" key="1">
    <citation type="submission" date="2021-06" db="EMBL/GenBank/DDBJ databases">
        <authorList>
            <person name="Palmer J.M."/>
        </authorList>
    </citation>
    <scope>NUCLEOTIDE SEQUENCE [LARGE SCALE GENOMIC DNA]</scope>
    <source>
        <strain evidence="1 2">CL_MEX2019</strain>
        <tissue evidence="1">Muscle</tissue>
    </source>
</reference>
<sequence>MDCSGCPIRQQDLCSCHNDNHDITARRGAQPIQCVCQMKPASASPETREVLYGIRVSQTTRPFLPLNVPFCFFETFSHEVPKT</sequence>
<organism evidence="1 2">
    <name type="scientific">Characodon lateralis</name>
    <dbReference type="NCBI Taxonomy" id="208331"/>
    <lineage>
        <taxon>Eukaryota</taxon>
        <taxon>Metazoa</taxon>
        <taxon>Chordata</taxon>
        <taxon>Craniata</taxon>
        <taxon>Vertebrata</taxon>
        <taxon>Euteleostomi</taxon>
        <taxon>Actinopterygii</taxon>
        <taxon>Neopterygii</taxon>
        <taxon>Teleostei</taxon>
        <taxon>Neoteleostei</taxon>
        <taxon>Acanthomorphata</taxon>
        <taxon>Ovalentaria</taxon>
        <taxon>Atherinomorphae</taxon>
        <taxon>Cyprinodontiformes</taxon>
        <taxon>Goodeidae</taxon>
        <taxon>Characodon</taxon>
    </lineage>
</organism>
<evidence type="ECO:0000313" key="2">
    <source>
        <dbReference type="Proteomes" id="UP001352852"/>
    </source>
</evidence>
<accession>A0ABU7D5F4</accession>
<gene>
    <name evidence="1" type="ORF">CHARACLAT_028085</name>
</gene>
<dbReference type="Proteomes" id="UP001352852">
    <property type="component" value="Unassembled WGS sequence"/>
</dbReference>
<protein>
    <submittedName>
        <fullName evidence="1">Uncharacterized protein</fullName>
    </submittedName>
</protein>
<name>A0ABU7D5F4_9TELE</name>